<accession>A0A163IYC4</accession>
<feature type="compositionally biased region" description="Low complexity" evidence="1">
    <location>
        <begin position="179"/>
        <end position="190"/>
    </location>
</feature>
<dbReference type="OrthoDB" id="5390672at2759"/>
<feature type="compositionally biased region" description="Basic and acidic residues" evidence="1">
    <location>
        <begin position="274"/>
        <end position="286"/>
    </location>
</feature>
<dbReference type="Proteomes" id="UP000078561">
    <property type="component" value="Unassembled WGS sequence"/>
</dbReference>
<feature type="compositionally biased region" description="Low complexity" evidence="1">
    <location>
        <begin position="288"/>
        <end position="305"/>
    </location>
</feature>
<dbReference type="PANTHER" id="PTHR14580:SF0">
    <property type="entry name" value="MULTIPLE MYELOMA TUMOR-ASSOCIATED PROTEIN 2"/>
    <property type="match status" value="1"/>
</dbReference>
<reference evidence="3" key="1">
    <citation type="submission" date="2016-04" db="EMBL/GenBank/DDBJ databases">
        <authorList>
            <person name="Evans L.H."/>
            <person name="Alamgir A."/>
            <person name="Owens N."/>
            <person name="Weber N.D."/>
            <person name="Virtaneva K."/>
            <person name="Barbian K."/>
            <person name="Babar A."/>
            <person name="Rosenke K."/>
        </authorList>
    </citation>
    <scope>NUCLEOTIDE SEQUENCE [LARGE SCALE GENOMIC DNA]</scope>
    <source>
        <strain evidence="3">CBS 101.48</strain>
    </source>
</reference>
<protein>
    <recommendedName>
        <fullName evidence="2">Multiple myeloma tumor-associated protein 2-like N-terminal domain-containing protein</fullName>
    </recommendedName>
</protein>
<name>A0A163IYC4_ABSGL</name>
<sequence>MAEIHKVQMSGFVFRPFPFALLNIDIMFHPTRGGTRGGRDQFSWEDVKTDKDRENYLGNSLMAPVGRWQKGKDLTWYAKEKNSEERRRAQQAELLKLKEAEEDAMAIALGVKKKKTIESNVTKEEIKHALNRDGEDSSEDEGEKGLGFGRNTRITMATGSNSVEIMNKGQDFSSIPSGAANNNNTSSSANDLNDHSDIHTSSKKDKKKKKTKKHKHRHSKKHRHRHDSSDLEDASNSDNSDYDKRSSRHRSHRRSSRHASRSVSPEPHSRRRDRSYSRKDESDRPPRSRSSSPQTRSEQQPSSSSRYDRSSRTGTSPERRSHRSKRTRSRSRSPKRSRTSLSRYSRSPPPRY</sequence>
<organism evidence="3">
    <name type="scientific">Absidia glauca</name>
    <name type="common">Pin mould</name>
    <dbReference type="NCBI Taxonomy" id="4829"/>
    <lineage>
        <taxon>Eukaryota</taxon>
        <taxon>Fungi</taxon>
        <taxon>Fungi incertae sedis</taxon>
        <taxon>Mucoromycota</taxon>
        <taxon>Mucoromycotina</taxon>
        <taxon>Mucoromycetes</taxon>
        <taxon>Mucorales</taxon>
        <taxon>Cunninghamellaceae</taxon>
        <taxon>Absidia</taxon>
    </lineage>
</organism>
<dbReference type="AlphaFoldDB" id="A0A163IYC4"/>
<feature type="region of interest" description="Disordered" evidence="1">
    <location>
        <begin position="168"/>
        <end position="352"/>
    </location>
</feature>
<feature type="compositionally biased region" description="Basic residues" evidence="1">
    <location>
        <begin position="320"/>
        <end position="338"/>
    </location>
</feature>
<keyword evidence="4" id="KW-1185">Reference proteome</keyword>
<evidence type="ECO:0000313" key="4">
    <source>
        <dbReference type="Proteomes" id="UP000078561"/>
    </source>
</evidence>
<proteinExistence type="predicted"/>
<dbReference type="PANTHER" id="PTHR14580">
    <property type="entry name" value="MULTIPLE MYELOMA TUMOR-ASSOCIATED PROTEIN 2 FAMILY MEMBER"/>
    <property type="match status" value="1"/>
</dbReference>
<evidence type="ECO:0000313" key="3">
    <source>
        <dbReference type="EMBL" id="SAL96074.1"/>
    </source>
</evidence>
<feature type="compositionally biased region" description="Basic and acidic residues" evidence="1">
    <location>
        <begin position="192"/>
        <end position="203"/>
    </location>
</feature>
<dbReference type="EMBL" id="LT550653">
    <property type="protein sequence ID" value="SAL96074.1"/>
    <property type="molecule type" value="Genomic_DNA"/>
</dbReference>
<gene>
    <name evidence="3" type="primary">ABSGL_01442.1 scaffold 1580</name>
</gene>
<evidence type="ECO:0000259" key="2">
    <source>
        <dbReference type="Pfam" id="PF10159"/>
    </source>
</evidence>
<feature type="region of interest" description="Disordered" evidence="1">
    <location>
        <begin position="128"/>
        <end position="153"/>
    </location>
</feature>
<dbReference type="Pfam" id="PF10159">
    <property type="entry name" value="MMtag"/>
    <property type="match status" value="1"/>
</dbReference>
<evidence type="ECO:0000256" key="1">
    <source>
        <dbReference type="SAM" id="MobiDB-lite"/>
    </source>
</evidence>
<feature type="compositionally biased region" description="Basic residues" evidence="1">
    <location>
        <begin position="204"/>
        <end position="226"/>
    </location>
</feature>
<dbReference type="OMA" id="THHRVDR"/>
<dbReference type="InterPro" id="IPR039207">
    <property type="entry name" value="MMTAG2-like"/>
</dbReference>
<dbReference type="InParanoid" id="A0A163IYC4"/>
<feature type="domain" description="Multiple myeloma tumor-associated protein 2-like N-terminal" evidence="2">
    <location>
        <begin position="34"/>
        <end position="110"/>
    </location>
</feature>
<feature type="compositionally biased region" description="Basic residues" evidence="1">
    <location>
        <begin position="246"/>
        <end position="260"/>
    </location>
</feature>
<dbReference type="InterPro" id="IPR019315">
    <property type="entry name" value="MMTA2_N"/>
</dbReference>